<organism evidence="8 9">
    <name type="scientific">Streptomyces atriruber</name>
    <dbReference type="NCBI Taxonomy" id="545121"/>
    <lineage>
        <taxon>Bacteria</taxon>
        <taxon>Bacillati</taxon>
        <taxon>Actinomycetota</taxon>
        <taxon>Actinomycetes</taxon>
        <taxon>Kitasatosporales</taxon>
        <taxon>Streptomycetaceae</taxon>
        <taxon>Streptomyces</taxon>
    </lineage>
</organism>
<evidence type="ECO:0000256" key="1">
    <source>
        <dbReference type="ARBA" id="ARBA00004651"/>
    </source>
</evidence>
<feature type="transmembrane region" description="Helical" evidence="7">
    <location>
        <begin position="358"/>
        <end position="379"/>
    </location>
</feature>
<feature type="transmembrane region" description="Helical" evidence="7">
    <location>
        <begin position="385"/>
        <end position="405"/>
    </location>
</feature>
<evidence type="ECO:0000256" key="7">
    <source>
        <dbReference type="SAM" id="Phobius"/>
    </source>
</evidence>
<name>A0ABV3C0F4_9ACTN</name>
<feature type="region of interest" description="Disordered" evidence="6">
    <location>
        <begin position="413"/>
        <end position="440"/>
    </location>
</feature>
<evidence type="ECO:0000313" key="8">
    <source>
        <dbReference type="EMBL" id="MEU6826741.1"/>
    </source>
</evidence>
<feature type="transmembrane region" description="Helical" evidence="7">
    <location>
        <begin position="51"/>
        <end position="74"/>
    </location>
</feature>
<dbReference type="CDD" id="cd06173">
    <property type="entry name" value="MFS_MefA_like"/>
    <property type="match status" value="1"/>
</dbReference>
<protein>
    <submittedName>
        <fullName evidence="8">MFS transporter</fullName>
    </submittedName>
</protein>
<sequence>MPLPRPSSYPLLRNRPFRLLLLGRALSLIGDAVIPAALALAVLRATGSSSALTLVLGCAMGPRLLLLPLGGVVADRFDPRTVALATDLVRCGTQLFVGIELLGGAPQLWHIAVAEAVGGAASAFAMPTLPRLITGTVEEKDRHGANSLFGVIRSSTVLGGPAVAGLLIATAGPGWAFVLDAASFATSACLLAAMRLPHALAHAPADASEPRRSLRKDLVEGWREVRSRDWYWTSLIAHAAWNGAAAVLMTLGPALAVQELGGEGVWIWILQAGAVGLLLGSLLAGRARPRRPILTANLGLATYALPLALLAAGAPAPAVVTAYGLAQAGLGFLSPVWETSVQAAIPSAVLARVTSYDWLLSMAAMPLGYVLAPLAASAWGAGTPLWIAAAVVGAACAGTAAVPGVRSFTRPAPAPLAPPEDISGPKTAADAPPTRVGGGA</sequence>
<keyword evidence="4 7" id="KW-1133">Transmembrane helix</keyword>
<comment type="subcellular location">
    <subcellularLocation>
        <location evidence="1">Cell membrane</location>
        <topology evidence="1">Multi-pass membrane protein</topology>
    </subcellularLocation>
</comment>
<dbReference type="Gene3D" id="1.20.1250.20">
    <property type="entry name" value="MFS general substrate transporter like domains"/>
    <property type="match status" value="1"/>
</dbReference>
<evidence type="ECO:0000256" key="5">
    <source>
        <dbReference type="ARBA" id="ARBA00023136"/>
    </source>
</evidence>
<dbReference type="PANTHER" id="PTHR23513">
    <property type="entry name" value="INTEGRAL MEMBRANE EFFLUX PROTEIN-RELATED"/>
    <property type="match status" value="1"/>
</dbReference>
<gene>
    <name evidence="8" type="ORF">ABZ921_39575</name>
</gene>
<keyword evidence="9" id="KW-1185">Reference proteome</keyword>
<dbReference type="EMBL" id="JBEYXV010000030">
    <property type="protein sequence ID" value="MEU6826741.1"/>
    <property type="molecule type" value="Genomic_DNA"/>
</dbReference>
<feature type="transmembrane region" description="Helical" evidence="7">
    <location>
        <begin position="265"/>
        <end position="284"/>
    </location>
</feature>
<evidence type="ECO:0000256" key="4">
    <source>
        <dbReference type="ARBA" id="ARBA00022989"/>
    </source>
</evidence>
<evidence type="ECO:0000313" key="9">
    <source>
        <dbReference type="Proteomes" id="UP001551176"/>
    </source>
</evidence>
<feature type="transmembrane region" description="Helical" evidence="7">
    <location>
        <begin position="230"/>
        <end position="253"/>
    </location>
</feature>
<keyword evidence="5 7" id="KW-0472">Membrane</keyword>
<dbReference type="Pfam" id="PF07690">
    <property type="entry name" value="MFS_1"/>
    <property type="match status" value="1"/>
</dbReference>
<feature type="transmembrane region" description="Helical" evidence="7">
    <location>
        <begin position="21"/>
        <end position="45"/>
    </location>
</feature>
<evidence type="ECO:0000256" key="2">
    <source>
        <dbReference type="ARBA" id="ARBA00022475"/>
    </source>
</evidence>
<dbReference type="SUPFAM" id="SSF103473">
    <property type="entry name" value="MFS general substrate transporter"/>
    <property type="match status" value="1"/>
</dbReference>
<dbReference type="PANTHER" id="PTHR23513:SF11">
    <property type="entry name" value="STAPHYLOFERRIN A TRANSPORTER"/>
    <property type="match status" value="1"/>
</dbReference>
<feature type="transmembrane region" description="Helical" evidence="7">
    <location>
        <begin position="148"/>
        <end position="169"/>
    </location>
</feature>
<reference evidence="8 9" key="1">
    <citation type="submission" date="2024-06" db="EMBL/GenBank/DDBJ databases">
        <title>The Natural Products Discovery Center: Release of the First 8490 Sequenced Strains for Exploring Actinobacteria Biosynthetic Diversity.</title>
        <authorList>
            <person name="Kalkreuter E."/>
            <person name="Kautsar S.A."/>
            <person name="Yang D."/>
            <person name="Bader C.D."/>
            <person name="Teijaro C.N."/>
            <person name="Fluegel L."/>
            <person name="Davis C.M."/>
            <person name="Simpson J.R."/>
            <person name="Lauterbach L."/>
            <person name="Steele A.D."/>
            <person name="Gui C."/>
            <person name="Meng S."/>
            <person name="Li G."/>
            <person name="Viehrig K."/>
            <person name="Ye F."/>
            <person name="Su P."/>
            <person name="Kiefer A.F."/>
            <person name="Nichols A."/>
            <person name="Cepeda A.J."/>
            <person name="Yan W."/>
            <person name="Fan B."/>
            <person name="Jiang Y."/>
            <person name="Adhikari A."/>
            <person name="Zheng C.-J."/>
            <person name="Schuster L."/>
            <person name="Cowan T.M."/>
            <person name="Smanski M.J."/>
            <person name="Chevrette M.G."/>
            <person name="De Carvalho L.P.S."/>
            <person name="Shen B."/>
        </authorList>
    </citation>
    <scope>NUCLEOTIDE SEQUENCE [LARGE SCALE GENOMIC DNA]</scope>
    <source>
        <strain evidence="8 9">NPDC046838</strain>
    </source>
</reference>
<accession>A0ABV3C0F4</accession>
<keyword evidence="3 7" id="KW-0812">Transmembrane</keyword>
<dbReference type="InterPro" id="IPR011701">
    <property type="entry name" value="MFS"/>
</dbReference>
<evidence type="ECO:0000256" key="6">
    <source>
        <dbReference type="SAM" id="MobiDB-lite"/>
    </source>
</evidence>
<comment type="caution">
    <text evidence="8">The sequence shown here is derived from an EMBL/GenBank/DDBJ whole genome shotgun (WGS) entry which is preliminary data.</text>
</comment>
<dbReference type="Proteomes" id="UP001551176">
    <property type="component" value="Unassembled WGS sequence"/>
</dbReference>
<feature type="transmembrane region" description="Helical" evidence="7">
    <location>
        <begin position="296"/>
        <end position="314"/>
    </location>
</feature>
<dbReference type="InterPro" id="IPR036259">
    <property type="entry name" value="MFS_trans_sf"/>
</dbReference>
<keyword evidence="2" id="KW-1003">Cell membrane</keyword>
<evidence type="ECO:0000256" key="3">
    <source>
        <dbReference type="ARBA" id="ARBA00022692"/>
    </source>
</evidence>
<proteinExistence type="predicted"/>
<dbReference type="RefSeq" id="WP_359358237.1">
    <property type="nucleotide sequence ID" value="NZ_JBEYXV010000030.1"/>
</dbReference>